<gene>
    <name evidence="4" type="ORF">PSI14_11940</name>
</gene>
<accession>A0ABT5LWU6</accession>
<dbReference type="InterPro" id="IPR036736">
    <property type="entry name" value="ACP-like_sf"/>
</dbReference>
<feature type="domain" description="Carrier" evidence="3">
    <location>
        <begin position="1"/>
        <end position="78"/>
    </location>
</feature>
<dbReference type="InterPro" id="IPR020806">
    <property type="entry name" value="PKS_PP-bd"/>
</dbReference>
<organism evidence="4 5">
    <name type="scientific">Xenorhabdus anantnagensis</name>
    <dbReference type="NCBI Taxonomy" id="3025875"/>
    <lineage>
        <taxon>Bacteria</taxon>
        <taxon>Pseudomonadati</taxon>
        <taxon>Pseudomonadota</taxon>
        <taxon>Gammaproteobacteria</taxon>
        <taxon>Enterobacterales</taxon>
        <taxon>Morganellaceae</taxon>
        <taxon>Xenorhabdus</taxon>
    </lineage>
</organism>
<dbReference type="InterPro" id="IPR009081">
    <property type="entry name" value="PP-bd_ACP"/>
</dbReference>
<dbReference type="Gene3D" id="1.10.1200.10">
    <property type="entry name" value="ACP-like"/>
    <property type="match status" value="1"/>
</dbReference>
<evidence type="ECO:0000259" key="3">
    <source>
        <dbReference type="PROSITE" id="PS50075"/>
    </source>
</evidence>
<keyword evidence="2" id="KW-0597">Phosphoprotein</keyword>
<reference evidence="4 5" key="1">
    <citation type="submission" date="2023-02" db="EMBL/GenBank/DDBJ databases">
        <title>Entomopathogenic bacteria.</title>
        <authorList>
            <person name="Machado R.A."/>
        </authorList>
    </citation>
    <scope>NUCLEOTIDE SEQUENCE [LARGE SCALE GENOMIC DNA]</scope>
    <source>
        <strain evidence="4 5">XENO-2</strain>
    </source>
</reference>
<dbReference type="SMART" id="SM00823">
    <property type="entry name" value="PKS_PP"/>
    <property type="match status" value="1"/>
</dbReference>
<comment type="caution">
    <text evidence="4">The sequence shown here is derived from an EMBL/GenBank/DDBJ whole genome shotgun (WGS) entry which is preliminary data.</text>
</comment>
<dbReference type="Proteomes" id="UP001220225">
    <property type="component" value="Unassembled WGS sequence"/>
</dbReference>
<sequence length="83" mass="9645">MTELELRGWLIEYLTPYFQRHEIPIGEHVSFDNLGLDSASRVTLISQLEKVLQRKLDPILGYEYPTVHALSEHILQLELEQGL</sequence>
<name>A0ABT5LWU6_9GAMM</name>
<proteinExistence type="predicted"/>
<evidence type="ECO:0000256" key="1">
    <source>
        <dbReference type="ARBA" id="ARBA00022450"/>
    </source>
</evidence>
<dbReference type="SUPFAM" id="SSF47336">
    <property type="entry name" value="ACP-like"/>
    <property type="match status" value="1"/>
</dbReference>
<dbReference type="Pfam" id="PF00550">
    <property type="entry name" value="PP-binding"/>
    <property type="match status" value="1"/>
</dbReference>
<evidence type="ECO:0000256" key="2">
    <source>
        <dbReference type="ARBA" id="ARBA00022553"/>
    </source>
</evidence>
<evidence type="ECO:0000313" key="4">
    <source>
        <dbReference type="EMBL" id="MDC9597544.1"/>
    </source>
</evidence>
<protein>
    <submittedName>
        <fullName evidence="4">Acyl carrier protein</fullName>
    </submittedName>
</protein>
<dbReference type="RefSeq" id="WP_273576104.1">
    <property type="nucleotide sequence ID" value="NZ_JAQRFN010000014.1"/>
</dbReference>
<keyword evidence="5" id="KW-1185">Reference proteome</keyword>
<keyword evidence="1" id="KW-0596">Phosphopantetheine</keyword>
<dbReference type="EMBL" id="JAQRFN010000014">
    <property type="protein sequence ID" value="MDC9597544.1"/>
    <property type="molecule type" value="Genomic_DNA"/>
</dbReference>
<evidence type="ECO:0000313" key="5">
    <source>
        <dbReference type="Proteomes" id="UP001220225"/>
    </source>
</evidence>
<dbReference type="PROSITE" id="PS50075">
    <property type="entry name" value="CARRIER"/>
    <property type="match status" value="1"/>
</dbReference>